<keyword evidence="3" id="KW-1185">Reference proteome</keyword>
<evidence type="ECO:0000313" key="2">
    <source>
        <dbReference type="EMBL" id="EMD64998.1"/>
    </source>
</evidence>
<dbReference type="eggNOG" id="ENOG502SF3H">
    <property type="taxonomic scope" value="Eukaryota"/>
</dbReference>
<evidence type="ECO:0000256" key="1">
    <source>
        <dbReference type="SAM" id="Coils"/>
    </source>
</evidence>
<accession>M2SCI2</accession>
<gene>
    <name evidence="2" type="ORF">COCSADRAFT_36346</name>
</gene>
<dbReference type="OrthoDB" id="5962590at2759"/>
<evidence type="ECO:0000313" key="3">
    <source>
        <dbReference type="Proteomes" id="UP000016934"/>
    </source>
</evidence>
<feature type="coiled-coil region" evidence="1">
    <location>
        <begin position="10"/>
        <end position="37"/>
    </location>
</feature>
<reference evidence="2 3" key="1">
    <citation type="journal article" date="2012" name="PLoS Pathog.">
        <title>Diverse lifestyles and strategies of plant pathogenesis encoded in the genomes of eighteen Dothideomycetes fungi.</title>
        <authorList>
            <person name="Ohm R.A."/>
            <person name="Feau N."/>
            <person name="Henrissat B."/>
            <person name="Schoch C.L."/>
            <person name="Horwitz B.A."/>
            <person name="Barry K.W."/>
            <person name="Condon B.J."/>
            <person name="Copeland A.C."/>
            <person name="Dhillon B."/>
            <person name="Glaser F."/>
            <person name="Hesse C.N."/>
            <person name="Kosti I."/>
            <person name="LaButti K."/>
            <person name="Lindquist E.A."/>
            <person name="Lucas S."/>
            <person name="Salamov A.A."/>
            <person name="Bradshaw R.E."/>
            <person name="Ciuffetti L."/>
            <person name="Hamelin R.C."/>
            <person name="Kema G.H.J."/>
            <person name="Lawrence C."/>
            <person name="Scott J.A."/>
            <person name="Spatafora J.W."/>
            <person name="Turgeon B.G."/>
            <person name="de Wit P.J.G.M."/>
            <person name="Zhong S."/>
            <person name="Goodwin S.B."/>
            <person name="Grigoriev I.V."/>
        </authorList>
    </citation>
    <scope>NUCLEOTIDE SEQUENCE [LARGE SCALE GENOMIC DNA]</scope>
    <source>
        <strain evidence="3">ND90Pr / ATCC 201652</strain>
    </source>
</reference>
<protein>
    <submittedName>
        <fullName evidence="2">Uncharacterized protein</fullName>
    </submittedName>
</protein>
<dbReference type="AlphaFoldDB" id="M2SCI2"/>
<organism evidence="2 3">
    <name type="scientific">Cochliobolus sativus (strain ND90Pr / ATCC 201652)</name>
    <name type="common">Common root rot and spot blotch fungus</name>
    <name type="synonym">Bipolaris sorokiniana</name>
    <dbReference type="NCBI Taxonomy" id="665912"/>
    <lineage>
        <taxon>Eukaryota</taxon>
        <taxon>Fungi</taxon>
        <taxon>Dikarya</taxon>
        <taxon>Ascomycota</taxon>
        <taxon>Pezizomycotina</taxon>
        <taxon>Dothideomycetes</taxon>
        <taxon>Pleosporomycetidae</taxon>
        <taxon>Pleosporales</taxon>
        <taxon>Pleosporineae</taxon>
        <taxon>Pleosporaceae</taxon>
        <taxon>Bipolaris</taxon>
    </lineage>
</organism>
<proteinExistence type="predicted"/>
<dbReference type="KEGG" id="bsc:COCSADRAFT_36346"/>
<keyword evidence="1" id="KW-0175">Coiled coil</keyword>
<dbReference type="HOGENOM" id="CLU_098043_0_0_1"/>
<dbReference type="RefSeq" id="XP_007699148.1">
    <property type="nucleotide sequence ID" value="XM_007700958.1"/>
</dbReference>
<dbReference type="OMA" id="NCAFLRI"/>
<name>M2SCI2_COCSN</name>
<reference evidence="3" key="2">
    <citation type="journal article" date="2013" name="PLoS Genet.">
        <title>Comparative genome structure, secondary metabolite, and effector coding capacity across Cochliobolus pathogens.</title>
        <authorList>
            <person name="Condon B.J."/>
            <person name="Leng Y."/>
            <person name="Wu D."/>
            <person name="Bushley K.E."/>
            <person name="Ohm R.A."/>
            <person name="Otillar R."/>
            <person name="Martin J."/>
            <person name="Schackwitz W."/>
            <person name="Grimwood J."/>
            <person name="MohdZainudin N."/>
            <person name="Xue C."/>
            <person name="Wang R."/>
            <person name="Manning V.A."/>
            <person name="Dhillon B."/>
            <person name="Tu Z.J."/>
            <person name="Steffenson B.J."/>
            <person name="Salamov A."/>
            <person name="Sun H."/>
            <person name="Lowry S."/>
            <person name="LaButti K."/>
            <person name="Han J."/>
            <person name="Copeland A."/>
            <person name="Lindquist E."/>
            <person name="Barry K."/>
            <person name="Schmutz J."/>
            <person name="Baker S.E."/>
            <person name="Ciuffetti L.M."/>
            <person name="Grigoriev I.V."/>
            <person name="Zhong S."/>
            <person name="Turgeon B.G."/>
        </authorList>
    </citation>
    <scope>NUCLEOTIDE SEQUENCE [LARGE SCALE GENOMIC DNA]</scope>
    <source>
        <strain evidence="3">ND90Pr / ATCC 201652</strain>
    </source>
</reference>
<dbReference type="GeneID" id="19138711"/>
<sequence length="226" mass="25221">MGNTISDMLKEADKKKEADAKQELEMLQKMINAVLDKFESEITEKFLNADNTAKTEVPGIRALRKKRFSTCKISDKPADEVGGAIDDFFGAATGGSPKEKLANGFKKVVGTALKQFLGNTEIGVTDASEYFIYMHHNAIIRIDLRMWRWNFHSEGFKTVDKGVLGYIFCVSVVDVGALKTAEFVYLISEYAGDEENEVEQYCEQMGKIYAAARKMQQSEKAAITAK</sequence>
<dbReference type="Proteomes" id="UP000016934">
    <property type="component" value="Unassembled WGS sequence"/>
</dbReference>
<dbReference type="EMBL" id="KB445642">
    <property type="protein sequence ID" value="EMD64998.1"/>
    <property type="molecule type" value="Genomic_DNA"/>
</dbReference>